<sequence>MNAHKIVFLLSFLPVMQGCAWFADMTGQEPARPACSDRVIERAFMLYGEAKTGLVLFFNEHNDNRLYQAYYTSWDSRNTAQSVRKCWDRRVSHFNAMKNLTEMNNELARVIRMNLPDQDPGRLIAIYREEYRQVMN</sequence>
<dbReference type="AlphaFoldDB" id="A0A382WAI4"/>
<protein>
    <recommendedName>
        <fullName evidence="2">Lipoprotein</fullName>
    </recommendedName>
</protein>
<gene>
    <name evidence="1" type="ORF">METZ01_LOCUS408498</name>
</gene>
<name>A0A382WAI4_9ZZZZ</name>
<dbReference type="PROSITE" id="PS51257">
    <property type="entry name" value="PROKAR_LIPOPROTEIN"/>
    <property type="match status" value="1"/>
</dbReference>
<organism evidence="1">
    <name type="scientific">marine metagenome</name>
    <dbReference type="NCBI Taxonomy" id="408172"/>
    <lineage>
        <taxon>unclassified sequences</taxon>
        <taxon>metagenomes</taxon>
        <taxon>ecological metagenomes</taxon>
    </lineage>
</organism>
<accession>A0A382WAI4</accession>
<feature type="non-terminal residue" evidence="1">
    <location>
        <position position="136"/>
    </location>
</feature>
<evidence type="ECO:0008006" key="2">
    <source>
        <dbReference type="Google" id="ProtNLM"/>
    </source>
</evidence>
<evidence type="ECO:0000313" key="1">
    <source>
        <dbReference type="EMBL" id="SVD55644.1"/>
    </source>
</evidence>
<dbReference type="EMBL" id="UINC01158220">
    <property type="protein sequence ID" value="SVD55644.1"/>
    <property type="molecule type" value="Genomic_DNA"/>
</dbReference>
<proteinExistence type="predicted"/>
<reference evidence="1" key="1">
    <citation type="submission" date="2018-05" db="EMBL/GenBank/DDBJ databases">
        <authorList>
            <person name="Lanie J.A."/>
            <person name="Ng W.-L."/>
            <person name="Kazmierczak K.M."/>
            <person name="Andrzejewski T.M."/>
            <person name="Davidsen T.M."/>
            <person name="Wayne K.J."/>
            <person name="Tettelin H."/>
            <person name="Glass J.I."/>
            <person name="Rusch D."/>
            <person name="Podicherti R."/>
            <person name="Tsui H.-C.T."/>
            <person name="Winkler M.E."/>
        </authorList>
    </citation>
    <scope>NUCLEOTIDE SEQUENCE</scope>
</reference>